<dbReference type="RefSeq" id="WP_048531861.1">
    <property type="nucleotide sequence ID" value="NZ_CBCSIO010000001.1"/>
</dbReference>
<dbReference type="AlphaFoldDB" id="A0A1J9TT03"/>
<evidence type="ECO:0000256" key="1">
    <source>
        <dbReference type="SAM" id="Phobius"/>
    </source>
</evidence>
<dbReference type="Proteomes" id="UP000181873">
    <property type="component" value="Unassembled WGS sequence"/>
</dbReference>
<evidence type="ECO:0000313" key="2">
    <source>
        <dbReference type="EMBL" id="AZQ46455.1"/>
    </source>
</evidence>
<proteinExistence type="predicted"/>
<reference evidence="2 5" key="2">
    <citation type="submission" date="2018-12" db="EMBL/GenBank/DDBJ databases">
        <authorList>
            <person name="Wang H."/>
            <person name="Peng S."/>
            <person name="Yu X."/>
            <person name="Li X."/>
        </authorList>
    </citation>
    <scope>NUCLEOTIDE SEQUENCE [LARGE SCALE GENOMIC DNA]</scope>
    <source>
        <strain evidence="2 5">PFYN01</strain>
    </source>
</reference>
<keyword evidence="1" id="KW-0472">Membrane</keyword>
<protein>
    <submittedName>
        <fullName evidence="3">Uncharacterized protein</fullName>
    </submittedName>
</protein>
<feature type="transmembrane region" description="Helical" evidence="1">
    <location>
        <begin position="20"/>
        <end position="43"/>
    </location>
</feature>
<dbReference type="Proteomes" id="UP000272492">
    <property type="component" value="Chromosome"/>
</dbReference>
<organism evidence="3 4">
    <name type="scientific">Bacillus albus</name>
    <dbReference type="NCBI Taxonomy" id="2026189"/>
    <lineage>
        <taxon>Bacteria</taxon>
        <taxon>Bacillati</taxon>
        <taxon>Bacillota</taxon>
        <taxon>Bacilli</taxon>
        <taxon>Bacillales</taxon>
        <taxon>Bacillaceae</taxon>
        <taxon>Bacillus</taxon>
        <taxon>Bacillus cereus group</taxon>
    </lineage>
</organism>
<name>A0A1J9TT03_9BACI</name>
<keyword evidence="1" id="KW-0812">Transmembrane</keyword>
<evidence type="ECO:0000313" key="3">
    <source>
        <dbReference type="EMBL" id="OJD69416.1"/>
    </source>
</evidence>
<reference evidence="3 4" key="1">
    <citation type="submission" date="2016-06" db="EMBL/GenBank/DDBJ databases">
        <title>First insights into the genetic diversity and population structure of in the Bacillus cereus group bacteria from diverse marine environments.</title>
        <authorList>
            <person name="Liu Y."/>
            <person name="Lai Q."/>
            <person name="Shao Z."/>
        </authorList>
    </citation>
    <scope>NUCLEOTIDE SEQUENCE [LARGE SCALE GENOMIC DNA]</scope>
    <source>
        <strain evidence="3 4">N35-10-2</strain>
    </source>
</reference>
<gene>
    <name evidence="3" type="ORF">BAU25_07145</name>
    <name evidence="2" type="ORF">EJW27_07040</name>
</gene>
<dbReference type="GeneID" id="83637775"/>
<sequence length="60" mass="6986">MNREVIMSDGCFFSLSYNSVFSFIYLGKIVLKHIFDFLLFALYDYQVVLSPSHSVENIVK</sequence>
<accession>A0A1J9TT03</accession>
<evidence type="ECO:0000313" key="4">
    <source>
        <dbReference type="Proteomes" id="UP000181873"/>
    </source>
</evidence>
<dbReference type="EMBL" id="CP034548">
    <property type="protein sequence ID" value="AZQ46455.1"/>
    <property type="molecule type" value="Genomic_DNA"/>
</dbReference>
<evidence type="ECO:0000313" key="5">
    <source>
        <dbReference type="Proteomes" id="UP000272492"/>
    </source>
</evidence>
<dbReference type="EMBL" id="MAOE01000035">
    <property type="protein sequence ID" value="OJD69416.1"/>
    <property type="molecule type" value="Genomic_DNA"/>
</dbReference>
<keyword evidence="1" id="KW-1133">Transmembrane helix</keyword>
<keyword evidence="5" id="KW-1185">Reference proteome</keyword>